<dbReference type="GO" id="GO:0016020">
    <property type="term" value="C:membrane"/>
    <property type="evidence" value="ECO:0007669"/>
    <property type="project" value="UniProtKB-SubCell"/>
</dbReference>
<feature type="transmembrane region" description="Helical" evidence="5">
    <location>
        <begin position="6"/>
        <end position="27"/>
    </location>
</feature>
<dbReference type="SUPFAM" id="SSF161084">
    <property type="entry name" value="MAPEG domain-like"/>
    <property type="match status" value="1"/>
</dbReference>
<evidence type="ECO:0000313" key="7">
    <source>
        <dbReference type="Proteomes" id="UP000529637"/>
    </source>
</evidence>
<name>A0A7Y6NLG3_9BURK</name>
<dbReference type="Proteomes" id="UP000529637">
    <property type="component" value="Unassembled WGS sequence"/>
</dbReference>
<sequence>MREAAILHPVFALAAWTAVVLLLVPVARVRAGLRREIGVDDFRYGESAAVPPRVSLANRNLMNLLEVPVLFYVVALLLYVTAGATATAVALAWTYVGLRVVHSAIHLTYNRVLHRLTAFAASNVVLAALWVLAGRHVAAAG</sequence>
<accession>A0A7Y6NLG3</accession>
<evidence type="ECO:0000256" key="2">
    <source>
        <dbReference type="ARBA" id="ARBA00022692"/>
    </source>
</evidence>
<proteinExistence type="predicted"/>
<reference evidence="6 7" key="1">
    <citation type="submission" date="2020-06" db="EMBL/GenBank/DDBJ databases">
        <title>Schlegella sp. ID0723 isolated from air conditioner.</title>
        <authorList>
            <person name="Kim D.Y."/>
            <person name="Kim D.-U."/>
        </authorList>
    </citation>
    <scope>NUCLEOTIDE SEQUENCE [LARGE SCALE GENOMIC DNA]</scope>
    <source>
        <strain evidence="6 7">ID0723</strain>
    </source>
</reference>
<keyword evidence="3 5" id="KW-1133">Transmembrane helix</keyword>
<keyword evidence="4 5" id="KW-0472">Membrane</keyword>
<organism evidence="6 7">
    <name type="scientific">Piscinibacter koreensis</name>
    <dbReference type="NCBI Taxonomy" id="2742824"/>
    <lineage>
        <taxon>Bacteria</taxon>
        <taxon>Pseudomonadati</taxon>
        <taxon>Pseudomonadota</taxon>
        <taxon>Betaproteobacteria</taxon>
        <taxon>Burkholderiales</taxon>
        <taxon>Sphaerotilaceae</taxon>
        <taxon>Piscinibacter</taxon>
    </lineage>
</organism>
<feature type="transmembrane region" description="Helical" evidence="5">
    <location>
        <begin position="69"/>
        <end position="96"/>
    </location>
</feature>
<dbReference type="AlphaFoldDB" id="A0A7Y6NLG3"/>
<dbReference type="InterPro" id="IPR001129">
    <property type="entry name" value="Membr-assoc_MAPEG"/>
</dbReference>
<evidence type="ECO:0000256" key="4">
    <source>
        <dbReference type="ARBA" id="ARBA00023136"/>
    </source>
</evidence>
<evidence type="ECO:0000256" key="3">
    <source>
        <dbReference type="ARBA" id="ARBA00022989"/>
    </source>
</evidence>
<dbReference type="Pfam" id="PF01124">
    <property type="entry name" value="MAPEG"/>
    <property type="match status" value="1"/>
</dbReference>
<keyword evidence="2 5" id="KW-0812">Transmembrane</keyword>
<dbReference type="InterPro" id="IPR023352">
    <property type="entry name" value="MAPEG-like_dom_sf"/>
</dbReference>
<comment type="subcellular location">
    <subcellularLocation>
        <location evidence="1">Membrane</location>
    </subcellularLocation>
</comment>
<feature type="transmembrane region" description="Helical" evidence="5">
    <location>
        <begin position="116"/>
        <end position="133"/>
    </location>
</feature>
<evidence type="ECO:0000256" key="1">
    <source>
        <dbReference type="ARBA" id="ARBA00004370"/>
    </source>
</evidence>
<gene>
    <name evidence="6" type="ORF">HQN59_06365</name>
</gene>
<evidence type="ECO:0000313" key="6">
    <source>
        <dbReference type="EMBL" id="NUZ05383.1"/>
    </source>
</evidence>
<protein>
    <submittedName>
        <fullName evidence="6">MAPEG family protein</fullName>
    </submittedName>
</protein>
<evidence type="ECO:0000256" key="5">
    <source>
        <dbReference type="SAM" id="Phobius"/>
    </source>
</evidence>
<dbReference type="Gene3D" id="1.20.120.550">
    <property type="entry name" value="Membrane associated eicosanoid/glutathione metabolism-like domain"/>
    <property type="match status" value="1"/>
</dbReference>
<dbReference type="EMBL" id="JABWMJ010000002">
    <property type="protein sequence ID" value="NUZ05383.1"/>
    <property type="molecule type" value="Genomic_DNA"/>
</dbReference>
<comment type="caution">
    <text evidence="6">The sequence shown here is derived from an EMBL/GenBank/DDBJ whole genome shotgun (WGS) entry which is preliminary data.</text>
</comment>
<keyword evidence="7" id="KW-1185">Reference proteome</keyword>